<evidence type="ECO:0000259" key="1">
    <source>
        <dbReference type="PROSITE" id="PS50879"/>
    </source>
</evidence>
<dbReference type="InterPro" id="IPR036397">
    <property type="entry name" value="RNaseH_sf"/>
</dbReference>
<keyword evidence="3" id="KW-1185">Reference proteome</keyword>
<dbReference type="InterPro" id="IPR012337">
    <property type="entry name" value="RNaseH-like_sf"/>
</dbReference>
<dbReference type="InterPro" id="IPR002156">
    <property type="entry name" value="RNaseH_domain"/>
</dbReference>
<dbReference type="Proteomes" id="UP001279734">
    <property type="component" value="Unassembled WGS sequence"/>
</dbReference>
<dbReference type="PANTHER" id="PTHR48475">
    <property type="entry name" value="RIBONUCLEASE H"/>
    <property type="match status" value="1"/>
</dbReference>
<gene>
    <name evidence="2" type="ORF">Nepgr_025579</name>
</gene>
<dbReference type="AlphaFoldDB" id="A0AAD3T815"/>
<comment type="caution">
    <text evidence="2">The sequence shown here is derived from an EMBL/GenBank/DDBJ whole genome shotgun (WGS) entry which is preliminary data.</text>
</comment>
<evidence type="ECO:0000313" key="3">
    <source>
        <dbReference type="Proteomes" id="UP001279734"/>
    </source>
</evidence>
<dbReference type="Pfam" id="PF13456">
    <property type="entry name" value="RVT_3"/>
    <property type="match status" value="1"/>
</dbReference>
<dbReference type="PROSITE" id="PS50879">
    <property type="entry name" value="RNASE_H_1"/>
    <property type="match status" value="1"/>
</dbReference>
<dbReference type="PANTHER" id="PTHR48475:SF2">
    <property type="entry name" value="RIBONUCLEASE H"/>
    <property type="match status" value="1"/>
</dbReference>
<dbReference type="SUPFAM" id="SSF53098">
    <property type="entry name" value="Ribonuclease H-like"/>
    <property type="match status" value="1"/>
</dbReference>
<organism evidence="2 3">
    <name type="scientific">Nepenthes gracilis</name>
    <name type="common">Slender pitcher plant</name>
    <dbReference type="NCBI Taxonomy" id="150966"/>
    <lineage>
        <taxon>Eukaryota</taxon>
        <taxon>Viridiplantae</taxon>
        <taxon>Streptophyta</taxon>
        <taxon>Embryophyta</taxon>
        <taxon>Tracheophyta</taxon>
        <taxon>Spermatophyta</taxon>
        <taxon>Magnoliopsida</taxon>
        <taxon>eudicotyledons</taxon>
        <taxon>Gunneridae</taxon>
        <taxon>Pentapetalae</taxon>
        <taxon>Caryophyllales</taxon>
        <taxon>Nepenthaceae</taxon>
        <taxon>Nepenthes</taxon>
    </lineage>
</organism>
<accession>A0AAD3T815</accession>
<feature type="domain" description="RNase H type-1" evidence="1">
    <location>
        <begin position="35"/>
        <end position="112"/>
    </location>
</feature>
<dbReference type="GO" id="GO:0004523">
    <property type="term" value="F:RNA-DNA hybrid ribonuclease activity"/>
    <property type="evidence" value="ECO:0007669"/>
    <property type="project" value="InterPro"/>
</dbReference>
<dbReference type="GO" id="GO:0003676">
    <property type="term" value="F:nucleic acid binding"/>
    <property type="evidence" value="ECO:0007669"/>
    <property type="project" value="InterPro"/>
</dbReference>
<dbReference type="EMBL" id="BSYO01000026">
    <property type="protein sequence ID" value="GMH23736.1"/>
    <property type="molecule type" value="Genomic_DNA"/>
</dbReference>
<dbReference type="Gene3D" id="3.30.420.10">
    <property type="entry name" value="Ribonuclease H-like superfamily/Ribonuclease H"/>
    <property type="match status" value="1"/>
</dbReference>
<reference evidence="2" key="1">
    <citation type="submission" date="2023-05" db="EMBL/GenBank/DDBJ databases">
        <title>Nepenthes gracilis genome sequencing.</title>
        <authorList>
            <person name="Fukushima K."/>
        </authorList>
    </citation>
    <scope>NUCLEOTIDE SEQUENCE</scope>
    <source>
        <strain evidence="2">SING2019-196</strain>
    </source>
</reference>
<protein>
    <recommendedName>
        <fullName evidence="1">RNase H type-1 domain-containing protein</fullName>
    </recommendedName>
</protein>
<sequence>MAGSSPCTISAKSWLTLRQAIQDSSNTCDAKELHSPMTLTLHVDGSSMKDCYGVGVVLRTPEGSEIKNLMVLGFPATNNATEYEALLAGLRLAKECSAKNQIAYSDYELVVN</sequence>
<proteinExistence type="predicted"/>
<name>A0AAD3T815_NEPGR</name>
<evidence type="ECO:0000313" key="2">
    <source>
        <dbReference type="EMBL" id="GMH23736.1"/>
    </source>
</evidence>